<organism evidence="2 3">
    <name type="scientific">Sparassis crispa</name>
    <dbReference type="NCBI Taxonomy" id="139825"/>
    <lineage>
        <taxon>Eukaryota</taxon>
        <taxon>Fungi</taxon>
        <taxon>Dikarya</taxon>
        <taxon>Basidiomycota</taxon>
        <taxon>Agaricomycotina</taxon>
        <taxon>Agaricomycetes</taxon>
        <taxon>Polyporales</taxon>
        <taxon>Sparassidaceae</taxon>
        <taxon>Sparassis</taxon>
    </lineage>
</organism>
<feature type="compositionally biased region" description="Polar residues" evidence="1">
    <location>
        <begin position="50"/>
        <end position="71"/>
    </location>
</feature>
<sequence length="411" mass="45571">MDIEYNDNWHTASALSSPTLTPLSELSDLLADALEEDPSLSILSPHKSLQDPSGSQSHTQQLPNPFSSQPDTDLITPSLAPAILSPTSSAPCSMIDHQCTESNSSDSSADLLAYTHPIQSKMDSTKTGHLIASVMQHSIKQAPTVSTGKLTPSVLLQWESACIQYFKKKSVPDDEKVSHVTGGFMDELVHDWYLSDSDTIDALKWPNFVSLLRKRWLDKNWEDAALHQLIHLRQCDDEPFKDWIVSLEKQNTLLCDSPLRMDTATLRAHISANACEEIHLECNKPVYCSLSDFKDWKDAITAFDNDRLMDHARRLHELDHYLCSNCSSAPSSSSLANCPAFASKTAPPGTDSKLRAVLPKLTDSDHALYDKYEGCYKCRCFFVKCKKNNCLNDFPDAATYQPLTAAAGFAA</sequence>
<dbReference type="OrthoDB" id="2801433at2759"/>
<dbReference type="EMBL" id="BFAD01000011">
    <property type="protein sequence ID" value="GBE87326.1"/>
    <property type="molecule type" value="Genomic_DNA"/>
</dbReference>
<reference evidence="2 3" key="1">
    <citation type="journal article" date="2018" name="Sci. Rep.">
        <title>Genome sequence of the cauliflower mushroom Sparassis crispa (Hanabiratake) and its association with beneficial usage.</title>
        <authorList>
            <person name="Kiyama R."/>
            <person name="Furutani Y."/>
            <person name="Kawaguchi K."/>
            <person name="Nakanishi T."/>
        </authorList>
    </citation>
    <scope>NUCLEOTIDE SEQUENCE [LARGE SCALE GENOMIC DNA]</scope>
</reference>
<dbReference type="RefSeq" id="XP_027618239.1">
    <property type="nucleotide sequence ID" value="XM_027762438.1"/>
</dbReference>
<evidence type="ECO:0000256" key="1">
    <source>
        <dbReference type="SAM" id="MobiDB-lite"/>
    </source>
</evidence>
<accession>A0A401GYT2</accession>
<dbReference type="Proteomes" id="UP000287166">
    <property type="component" value="Unassembled WGS sequence"/>
</dbReference>
<keyword evidence="3" id="KW-1185">Reference proteome</keyword>
<proteinExistence type="predicted"/>
<evidence type="ECO:0000313" key="3">
    <source>
        <dbReference type="Proteomes" id="UP000287166"/>
    </source>
</evidence>
<comment type="caution">
    <text evidence="2">The sequence shown here is derived from an EMBL/GenBank/DDBJ whole genome shotgun (WGS) entry which is preliminary data.</text>
</comment>
<dbReference type="AlphaFoldDB" id="A0A401GYT2"/>
<evidence type="ECO:0000313" key="2">
    <source>
        <dbReference type="EMBL" id="GBE87326.1"/>
    </source>
</evidence>
<protein>
    <submittedName>
        <fullName evidence="2">Uncharacterized protein</fullName>
    </submittedName>
</protein>
<name>A0A401GYT2_9APHY</name>
<feature type="region of interest" description="Disordered" evidence="1">
    <location>
        <begin position="43"/>
        <end position="77"/>
    </location>
</feature>
<dbReference type="InParanoid" id="A0A401GYT2"/>
<dbReference type="GeneID" id="38784243"/>
<dbReference type="STRING" id="139825.A0A401GYT2"/>
<gene>
    <name evidence="2" type="ORF">SCP_1100010</name>
</gene>